<organism evidence="3 4">
    <name type="scientific">Staphylococcus haemolyticus</name>
    <dbReference type="NCBI Taxonomy" id="1283"/>
    <lineage>
        <taxon>Bacteria</taxon>
        <taxon>Bacillati</taxon>
        <taxon>Bacillota</taxon>
        <taxon>Bacilli</taxon>
        <taxon>Bacillales</taxon>
        <taxon>Staphylococcaceae</taxon>
        <taxon>Staphylococcus</taxon>
    </lineage>
</organism>
<dbReference type="RefSeq" id="WP_011274929.1">
    <property type="nucleotide sequence ID" value="NZ_BKAY01000007.1"/>
</dbReference>
<dbReference type="InterPro" id="IPR014922">
    <property type="entry name" value="YdhG-like"/>
</dbReference>
<gene>
    <name evidence="3" type="ORF">CV019_09905</name>
    <name evidence="2" type="ORF">RO950_01150</name>
</gene>
<reference evidence="2 5" key="2">
    <citation type="submission" date="2023-08" db="EMBL/GenBank/DDBJ databases">
        <title>Genomic surveillance of Staphylococcus haemolyticus neonatal outbreak in southern France.</title>
        <authorList>
            <person name="Magnan C."/>
            <person name="Morsli M."/>
            <person name="Thiery B."/>
            <person name="Salipante F."/>
            <person name="Attar J."/>
            <person name="Massimo D.M."/>
            <person name="Ory J."/>
            <person name="Pantel A."/>
            <person name="Lavigne J.-P."/>
        </authorList>
    </citation>
    <scope>NUCLEOTIDE SEQUENCE [LARGE SCALE GENOMIC DNA]</scope>
    <source>
        <strain evidence="2 5">NSH026</strain>
    </source>
</reference>
<feature type="domain" description="YdhG-like" evidence="1">
    <location>
        <begin position="20"/>
        <end position="118"/>
    </location>
</feature>
<dbReference type="STRING" id="1283.ShL2_00503"/>
<dbReference type="PIRSF" id="PIRSF021308">
    <property type="entry name" value="UCP021308"/>
    <property type="match status" value="1"/>
</dbReference>
<evidence type="ECO:0000313" key="4">
    <source>
        <dbReference type="Proteomes" id="UP000238153"/>
    </source>
</evidence>
<name>A0A2A1KB28_STAHA</name>
<dbReference type="EMBL" id="PGWX01000357">
    <property type="protein sequence ID" value="PPJ73104.1"/>
    <property type="molecule type" value="Genomic_DNA"/>
</dbReference>
<dbReference type="Pfam" id="PF08818">
    <property type="entry name" value="DUF1801"/>
    <property type="match status" value="1"/>
</dbReference>
<protein>
    <submittedName>
        <fullName evidence="2">YdeI/OmpD-associated family protein</fullName>
    </submittedName>
</protein>
<dbReference type="EMBL" id="JAVSOO010000002">
    <property type="protein sequence ID" value="MDT4285628.1"/>
    <property type="molecule type" value="Genomic_DNA"/>
</dbReference>
<dbReference type="Gene3D" id="3.90.1150.200">
    <property type="match status" value="1"/>
</dbReference>
<sequence length="199" mass="24021">MPEKQSDKQVLAFLEKESQWKESYQYLRNLIFDESELEEAYKWMHPTYTINDKNVITIHGFKHYVALLFHKGAIIEDKYETLIQQTERVQAARQIRFKTLEEIKERRDEILYYINEAIEVEKDGKKVEMKKTEDYEIPEELQQAFNDNPNLEEAFYKLTPGRQHQYIYHISQAKRSQTRQSRVEKYIDHILDGKGMHDK</sequence>
<keyword evidence="5" id="KW-1185">Reference proteome</keyword>
<evidence type="ECO:0000259" key="1">
    <source>
        <dbReference type="Pfam" id="PF08818"/>
    </source>
</evidence>
<dbReference type="Pfam" id="PF13376">
    <property type="entry name" value="OmdA"/>
    <property type="match status" value="1"/>
</dbReference>
<dbReference type="GeneID" id="93780000"/>
<evidence type="ECO:0000313" key="3">
    <source>
        <dbReference type="EMBL" id="PPJ73104.1"/>
    </source>
</evidence>
<reference evidence="3 4" key="1">
    <citation type="submission" date="2017-11" db="EMBL/GenBank/DDBJ databases">
        <authorList>
            <person name="Founou R.C."/>
            <person name="Founou L."/>
            <person name="Allam M."/>
            <person name="Ismail A."/>
            <person name="Essack S.Y."/>
        </authorList>
    </citation>
    <scope>NUCLEOTIDE SEQUENCE [LARGE SCALE GENOMIC DNA]</scope>
    <source>
        <strain evidence="3 4">G811N2B1</strain>
    </source>
</reference>
<dbReference type="KEGG" id="shh:ShL2_00503"/>
<dbReference type="Proteomes" id="UP000238153">
    <property type="component" value="Unassembled WGS sequence"/>
</dbReference>
<dbReference type="SUPFAM" id="SSF159888">
    <property type="entry name" value="YdhG-like"/>
    <property type="match status" value="1"/>
</dbReference>
<dbReference type="AlphaFoldDB" id="A0A2A1KB28"/>
<dbReference type="InterPro" id="IPR016786">
    <property type="entry name" value="YdeI_bac"/>
</dbReference>
<dbReference type="Proteomes" id="UP001269271">
    <property type="component" value="Unassembled WGS sequence"/>
</dbReference>
<evidence type="ECO:0000313" key="5">
    <source>
        <dbReference type="Proteomes" id="UP001269271"/>
    </source>
</evidence>
<dbReference type="OMA" id="LKWGKPC"/>
<proteinExistence type="predicted"/>
<comment type="caution">
    <text evidence="3">The sequence shown here is derived from an EMBL/GenBank/DDBJ whole genome shotgun (WGS) entry which is preliminary data.</text>
</comment>
<accession>A0A2A1KB28</accession>
<evidence type="ECO:0000313" key="2">
    <source>
        <dbReference type="EMBL" id="MDT4285628.1"/>
    </source>
</evidence>